<dbReference type="PANTHER" id="PTHR43245">
    <property type="entry name" value="BIFUNCTIONAL POLYMYXIN RESISTANCE PROTEIN ARNA"/>
    <property type="match status" value="1"/>
</dbReference>
<dbReference type="InterPro" id="IPR050177">
    <property type="entry name" value="Lipid_A_modif_metabolic_enz"/>
</dbReference>
<evidence type="ECO:0000313" key="2">
    <source>
        <dbReference type="EMBL" id="SEB39163.1"/>
    </source>
</evidence>
<dbReference type="EMBL" id="FNSD01000001">
    <property type="protein sequence ID" value="SEB39163.1"/>
    <property type="molecule type" value="Genomic_DNA"/>
</dbReference>
<dbReference type="RefSeq" id="WP_074651950.1">
    <property type="nucleotide sequence ID" value="NZ_FNSD01000001.1"/>
</dbReference>
<dbReference type="InterPro" id="IPR001509">
    <property type="entry name" value="Epimerase_deHydtase"/>
</dbReference>
<name>A0A1H4IYN5_9BACT</name>
<feature type="domain" description="NAD-dependent epimerase/dehydratase" evidence="1">
    <location>
        <begin position="5"/>
        <end position="227"/>
    </location>
</feature>
<organism evidence="2 3">
    <name type="scientific">Terriglobus roseus</name>
    <dbReference type="NCBI Taxonomy" id="392734"/>
    <lineage>
        <taxon>Bacteria</taxon>
        <taxon>Pseudomonadati</taxon>
        <taxon>Acidobacteriota</taxon>
        <taxon>Terriglobia</taxon>
        <taxon>Terriglobales</taxon>
        <taxon>Acidobacteriaceae</taxon>
        <taxon>Terriglobus</taxon>
    </lineage>
</organism>
<dbReference type="Pfam" id="PF01370">
    <property type="entry name" value="Epimerase"/>
    <property type="match status" value="1"/>
</dbReference>
<evidence type="ECO:0000259" key="1">
    <source>
        <dbReference type="Pfam" id="PF01370"/>
    </source>
</evidence>
<accession>A0A1H4IYN5</accession>
<evidence type="ECO:0000313" key="3">
    <source>
        <dbReference type="Proteomes" id="UP000182409"/>
    </source>
</evidence>
<protein>
    <submittedName>
        <fullName evidence="2">Nucleoside-diphosphate-sugar epimerase</fullName>
    </submittedName>
</protein>
<dbReference type="SUPFAM" id="SSF51735">
    <property type="entry name" value="NAD(P)-binding Rossmann-fold domains"/>
    <property type="match status" value="1"/>
</dbReference>
<dbReference type="InterPro" id="IPR036291">
    <property type="entry name" value="NAD(P)-bd_dom_sf"/>
</dbReference>
<gene>
    <name evidence="2" type="ORF">SAMN05443244_0213</name>
</gene>
<dbReference type="Proteomes" id="UP000182409">
    <property type="component" value="Unassembled WGS sequence"/>
</dbReference>
<dbReference type="Gene3D" id="3.40.50.720">
    <property type="entry name" value="NAD(P)-binding Rossmann-like Domain"/>
    <property type="match status" value="1"/>
</dbReference>
<proteinExistence type="predicted"/>
<dbReference type="PANTHER" id="PTHR43245:SF13">
    <property type="entry name" value="UDP-D-APIOSE_UDP-D-XYLOSE SYNTHASE 2"/>
    <property type="match status" value="1"/>
</dbReference>
<sequence length="331" mass="37394">MARRILVTGGSGFIGSNFIDEVIRRGEDSVLNLDLVPPPEREHWYMFQRADLLDKVSLIRAVQDFEPTHVVHLAGRTDMYGSTADDYPGNHVGTANLLVALQECHDLERVVFTSSQFVVGPGAPPRDAFDYRPHTPYGRSKVLSEQAVWRAPLTATWTIIRPTNIWGPKHPRYPQEFWRVLRQGRYVHPGGYKVRRCYGYVGNVVHQVMSILEAERDKVDRKVFYVGDEPIEIIEWTNAFSRALTGKSVRTVPRAVMRALALAGDALVICGAKPPLYSSRFHSMTQDYLTPMGPTFEVLGMPPISMEQGVRSTVEWLRQQDSFWGVPGSIL</sequence>
<dbReference type="AlphaFoldDB" id="A0A1H4IYN5"/>
<reference evidence="2 3" key="1">
    <citation type="submission" date="2016-10" db="EMBL/GenBank/DDBJ databases">
        <authorList>
            <person name="de Groot N.N."/>
        </authorList>
    </citation>
    <scope>NUCLEOTIDE SEQUENCE [LARGE SCALE GENOMIC DNA]</scope>
    <source>
        <strain evidence="2 3">AB35.6</strain>
    </source>
</reference>